<protein>
    <submittedName>
        <fullName evidence="2">Minor capsid protein</fullName>
    </submittedName>
</protein>
<reference evidence="2" key="1">
    <citation type="submission" date="2018-03" db="EMBL/GenBank/DDBJ databases">
        <title>Twenty-four Novel Viral Genomes identified from the Dushanzi Mud Volcanic Sediment in Xinjiang, China.</title>
        <authorList>
            <person name="Han L."/>
        </authorList>
    </citation>
    <scope>NUCLEOTIDE SEQUENCE</scope>
</reference>
<evidence type="ECO:0000256" key="1">
    <source>
        <dbReference type="SAM" id="MobiDB-lite"/>
    </source>
</evidence>
<proteinExistence type="predicted"/>
<sequence length="164" mass="18020">MKPPFVRNPYNYDVNQASDDSGIECKDPSLAQQQFAEESDINYIANRYGLTGEMPQVLSLPAYSDFEGIFDFQTAQNQVVIAKQQFMQLPAKLRTRFNNDPQQLMAFMDDPNNLEEARFLGLVKPPEPAPQSPKGEAGAKGGGDTLSPDPDAPAKPPKGGKKDT</sequence>
<accession>A0A2R3UAK5</accession>
<dbReference type="Pfam" id="PF09675">
    <property type="entry name" value="Chlamy_scaf"/>
    <property type="match status" value="1"/>
</dbReference>
<name>A0A2R3UAK5_9VIRU</name>
<feature type="region of interest" description="Disordered" evidence="1">
    <location>
        <begin position="122"/>
        <end position="164"/>
    </location>
</feature>
<dbReference type="EMBL" id="MH029532">
    <property type="protein sequence ID" value="AVQ10281.1"/>
    <property type="molecule type" value="Genomic_DNA"/>
</dbReference>
<dbReference type="InterPro" id="IPR014131">
    <property type="entry name" value="Chlamydia_phage_Vp3"/>
</dbReference>
<evidence type="ECO:0000313" key="2">
    <source>
        <dbReference type="EMBL" id="AVQ10281.1"/>
    </source>
</evidence>
<organism evidence="2">
    <name type="scientific">Gokushovirinae environmental samples</name>
    <dbReference type="NCBI Taxonomy" id="1478972"/>
    <lineage>
        <taxon>Viruses</taxon>
        <taxon>Monodnaviria</taxon>
        <taxon>Sangervirae</taxon>
        <taxon>Phixviricota</taxon>
        <taxon>Malgrandaviricetes</taxon>
        <taxon>Petitvirales</taxon>
        <taxon>Microviridae</taxon>
        <taxon>environmental samples</taxon>
    </lineage>
</organism>